<keyword evidence="2" id="KW-0812">Transmembrane</keyword>
<dbReference type="AlphaFoldDB" id="A0A5Q0L598"/>
<organism evidence="3 4">
    <name type="scientific">Streptomyces fagopyri</name>
    <dbReference type="NCBI Taxonomy" id="2662397"/>
    <lineage>
        <taxon>Bacteria</taxon>
        <taxon>Bacillati</taxon>
        <taxon>Actinomycetota</taxon>
        <taxon>Actinomycetes</taxon>
        <taxon>Kitasatosporales</taxon>
        <taxon>Streptomycetaceae</taxon>
        <taxon>Streptomyces</taxon>
    </lineage>
</organism>
<feature type="region of interest" description="Disordered" evidence="1">
    <location>
        <begin position="209"/>
        <end position="275"/>
    </location>
</feature>
<sequence length="478" mass="50637">MPSWDARQGEPVPSQEEVEEFAALLRRLKDRTDRSYAALARRLNMNASTLHRYCAGDAVPLGFAPVERFAAMCEASPAERIELHRRWVLAVAARQRSRTVTEPAPEVAGVRSADCEIPPADGAAELPSGVTADSVSTTAAAFVPEAEPGPSSGPRQTPAESLAGSSREHDAASRPTSRKPWHRRRLAVTAAVVTTLIATLGGLSALLPRNSSSNGDHQGSGTTTAGARHGFPIPSASASTARRLPPGTASPKAPATGDRSSSPSTNPSAKAVPAAPPLTWTANSQLWELGCDHDYVIDKAPRQVPPPPAPQDAAPWARTQDAVHGGQTLVALSVQGRTDAAVVLEALRVRVVGRAAPMKGTVYSTGQGCGSDMNPRSFAVDLDMDRPIARSVPGGEGGTSTPATRMPYRVSSKDPEVLLVDARTAGCDCRWYLELDWSSRGRTGTERVDDHGVAFRTSSIKGLPRYWYARGGWTPLTS</sequence>
<feature type="region of interest" description="Disordered" evidence="1">
    <location>
        <begin position="144"/>
        <end position="183"/>
    </location>
</feature>
<reference evidence="3 4" key="1">
    <citation type="submission" date="2019-10" db="EMBL/GenBank/DDBJ databases">
        <title>A novel species.</title>
        <authorList>
            <person name="Gao J."/>
        </authorList>
    </citation>
    <scope>NUCLEOTIDE SEQUENCE [LARGE SCALE GENOMIC DNA]</scope>
    <source>
        <strain evidence="3 4">QMT-28</strain>
    </source>
</reference>
<feature type="compositionally biased region" description="Polar residues" evidence="1">
    <location>
        <begin position="209"/>
        <end position="225"/>
    </location>
</feature>
<dbReference type="CDD" id="cd00093">
    <property type="entry name" value="HTH_XRE"/>
    <property type="match status" value="1"/>
</dbReference>
<feature type="compositionally biased region" description="Polar residues" evidence="1">
    <location>
        <begin position="258"/>
        <end position="268"/>
    </location>
</feature>
<proteinExistence type="predicted"/>
<keyword evidence="2" id="KW-0472">Membrane</keyword>
<name>A0A5Q0L598_9ACTN</name>
<dbReference type="KEGG" id="sfy:GFH48_01950"/>
<accession>A0A5Q0L598</accession>
<evidence type="ECO:0000256" key="1">
    <source>
        <dbReference type="SAM" id="MobiDB-lite"/>
    </source>
</evidence>
<evidence type="ECO:0000256" key="2">
    <source>
        <dbReference type="SAM" id="Phobius"/>
    </source>
</evidence>
<protein>
    <submittedName>
        <fullName evidence="3">Helix-turn-helix domain-containing protein</fullName>
    </submittedName>
</protein>
<dbReference type="Proteomes" id="UP000326179">
    <property type="component" value="Chromosome"/>
</dbReference>
<evidence type="ECO:0000313" key="4">
    <source>
        <dbReference type="Proteomes" id="UP000326179"/>
    </source>
</evidence>
<feature type="region of interest" description="Disordered" evidence="1">
    <location>
        <begin position="298"/>
        <end position="319"/>
    </location>
</feature>
<dbReference type="InterPro" id="IPR001387">
    <property type="entry name" value="Cro/C1-type_HTH"/>
</dbReference>
<dbReference type="Pfam" id="PF13560">
    <property type="entry name" value="HTH_31"/>
    <property type="match status" value="1"/>
</dbReference>
<gene>
    <name evidence="3" type="ORF">GFH48_01950</name>
</gene>
<dbReference type="RefSeq" id="WP_153286550.1">
    <property type="nucleotide sequence ID" value="NZ_CP045643.1"/>
</dbReference>
<dbReference type="EMBL" id="CP045643">
    <property type="protein sequence ID" value="QFZ72182.1"/>
    <property type="molecule type" value="Genomic_DNA"/>
</dbReference>
<feature type="transmembrane region" description="Helical" evidence="2">
    <location>
        <begin position="186"/>
        <end position="207"/>
    </location>
</feature>
<evidence type="ECO:0000313" key="3">
    <source>
        <dbReference type="EMBL" id="QFZ72182.1"/>
    </source>
</evidence>
<keyword evidence="2" id="KW-1133">Transmembrane helix</keyword>
<keyword evidence="4" id="KW-1185">Reference proteome</keyword>